<evidence type="ECO:0000313" key="2">
    <source>
        <dbReference type="Proteomes" id="UP000699042"/>
    </source>
</evidence>
<sequence>MRQTVVGRISDQVFLIDLLIITCSKGTGPSSTCQPRWPFRASCVLHHDKVGIGIALAIIGDTSV</sequence>
<proteinExistence type="predicted"/>
<dbReference type="Proteomes" id="UP000699042">
    <property type="component" value="Unassembled WGS sequence"/>
</dbReference>
<dbReference type="EMBL" id="JAESDN010000003">
    <property type="protein sequence ID" value="KAG7053506.1"/>
    <property type="molecule type" value="Genomic_DNA"/>
</dbReference>
<organism evidence="1 2">
    <name type="scientific">Colletotrichum scovillei</name>
    <dbReference type="NCBI Taxonomy" id="1209932"/>
    <lineage>
        <taxon>Eukaryota</taxon>
        <taxon>Fungi</taxon>
        <taxon>Dikarya</taxon>
        <taxon>Ascomycota</taxon>
        <taxon>Pezizomycotina</taxon>
        <taxon>Sordariomycetes</taxon>
        <taxon>Hypocreomycetidae</taxon>
        <taxon>Glomerellales</taxon>
        <taxon>Glomerellaceae</taxon>
        <taxon>Colletotrichum</taxon>
        <taxon>Colletotrichum acutatum species complex</taxon>
    </lineage>
</organism>
<accession>A0A9P7RCJ5</accession>
<evidence type="ECO:0000313" key="1">
    <source>
        <dbReference type="EMBL" id="KAG7053506.1"/>
    </source>
</evidence>
<reference evidence="1" key="1">
    <citation type="submission" date="2021-05" db="EMBL/GenBank/DDBJ databases">
        <title>Comparative genomics of three Colletotrichum scovillei strains and genetic complementation revealed genes involved fungal growth and virulence on chili pepper.</title>
        <authorList>
            <person name="Hsieh D.-K."/>
            <person name="Chuang S.-C."/>
            <person name="Chen C.-Y."/>
            <person name="Chao Y.-T."/>
            <person name="Lu M.-Y.J."/>
            <person name="Lee M.-H."/>
            <person name="Shih M.-C."/>
        </authorList>
    </citation>
    <scope>NUCLEOTIDE SEQUENCE</scope>
    <source>
        <strain evidence="1">Coll-153</strain>
    </source>
</reference>
<dbReference type="AlphaFoldDB" id="A0A9P7RCJ5"/>
<protein>
    <submittedName>
        <fullName evidence="1">Uncharacterized protein</fullName>
    </submittedName>
</protein>
<keyword evidence="2" id="KW-1185">Reference proteome</keyword>
<gene>
    <name evidence="1" type="ORF">JMJ77_000594</name>
</gene>
<comment type="caution">
    <text evidence="1">The sequence shown here is derived from an EMBL/GenBank/DDBJ whole genome shotgun (WGS) entry which is preliminary data.</text>
</comment>
<name>A0A9P7RCJ5_9PEZI</name>